<evidence type="ECO:0000313" key="3">
    <source>
        <dbReference type="EMBL" id="EFJ07735.1"/>
    </source>
</evidence>
<dbReference type="InterPro" id="IPR002347">
    <property type="entry name" value="SDR_fam"/>
</dbReference>
<dbReference type="PANTHER" id="PTHR24320:SF227">
    <property type="entry name" value="RETINOL DEHYDROGENASE 11"/>
    <property type="match status" value="1"/>
</dbReference>
<dbReference type="AlphaFoldDB" id="D8T6J3"/>
<dbReference type="Gene3D" id="3.40.50.720">
    <property type="entry name" value="NAD(P)-binding Rossmann-like Domain"/>
    <property type="match status" value="1"/>
</dbReference>
<dbReference type="Gramene" id="EFJ07735">
    <property type="protein sequence ID" value="EFJ07735"/>
    <property type="gene ID" value="SELMODRAFT_429549"/>
</dbReference>
<dbReference type="Pfam" id="PF00106">
    <property type="entry name" value="adh_short"/>
    <property type="match status" value="1"/>
</dbReference>
<keyword evidence="2" id="KW-0560">Oxidoreductase</keyword>
<dbReference type="eggNOG" id="KOG1208">
    <property type="taxonomic scope" value="Eukaryota"/>
</dbReference>
<organism evidence="4">
    <name type="scientific">Selaginella moellendorffii</name>
    <name type="common">Spikemoss</name>
    <dbReference type="NCBI Taxonomy" id="88036"/>
    <lineage>
        <taxon>Eukaryota</taxon>
        <taxon>Viridiplantae</taxon>
        <taxon>Streptophyta</taxon>
        <taxon>Embryophyta</taxon>
        <taxon>Tracheophyta</taxon>
        <taxon>Lycopodiopsida</taxon>
        <taxon>Selaginellales</taxon>
        <taxon>Selaginellaceae</taxon>
        <taxon>Selaginella</taxon>
    </lineage>
</organism>
<gene>
    <name evidence="3" type="ORF">SELMODRAFT_429549</name>
</gene>
<keyword evidence="4" id="KW-1185">Reference proteome</keyword>
<name>D8T6J3_SELML</name>
<dbReference type="InParanoid" id="D8T6J3"/>
<dbReference type="EMBL" id="GL377681">
    <property type="protein sequence ID" value="EFJ07735.1"/>
    <property type="molecule type" value="Genomic_DNA"/>
</dbReference>
<evidence type="ECO:0000256" key="1">
    <source>
        <dbReference type="ARBA" id="ARBA00006484"/>
    </source>
</evidence>
<dbReference type="PRINTS" id="PR00081">
    <property type="entry name" value="GDHRDH"/>
</dbReference>
<dbReference type="Proteomes" id="UP000001514">
    <property type="component" value="Unassembled WGS sequence"/>
</dbReference>
<dbReference type="InterPro" id="IPR036291">
    <property type="entry name" value="NAD(P)-bd_dom_sf"/>
</dbReference>
<dbReference type="OMA" id="YPRNANI"/>
<dbReference type="PANTHER" id="PTHR24320">
    <property type="entry name" value="RETINOL DEHYDROGENASE"/>
    <property type="match status" value="1"/>
</dbReference>
<proteinExistence type="inferred from homology"/>
<dbReference type="STRING" id="88036.D8T6J3"/>
<dbReference type="FunCoup" id="D8T6J3">
    <property type="interactions" value="148"/>
</dbReference>
<sequence length="401" mass="45018">MAVVWTLVLLCAYFRLLFRLVFGRAAIYPRCAPASHCARACIVTGASSGIGKATAEILALEGYHVVLAGRSLANLEKAAKELHKTHEDLLLYPMVLDLCSVPSILSFVKSVEEWLGTTQVSLQLLVNNAGIFAATPQCTSDGYDRVVMTNYLGPYILTQLLLPKLQKSSHTARIVNVVSFTHRSSRKLPSEFWKMLGKKKLDDEDNYRMAMTYEVSKLYELLWTYQLHRKYLRVSVMAADPGVVETKILRELPWWLVQFAFMMLKGVFLLQSPRCGARAVVDAALAPMEVSGKYFFGGNGFTLPSSALSRDEKLAKRLWNLTEEAYAAIMERYTAPSSNLFRRRFSGSPTLLRVDKYVALGQAVRTGHCPRHLGTDVAQSVDTGSRAARRNAPAWRRQWER</sequence>
<protein>
    <submittedName>
        <fullName evidence="3">Uncharacterized protein</fullName>
    </submittedName>
</protein>
<reference evidence="3 4" key="1">
    <citation type="journal article" date="2011" name="Science">
        <title>The Selaginella genome identifies genetic changes associated with the evolution of vascular plants.</title>
        <authorList>
            <person name="Banks J.A."/>
            <person name="Nishiyama T."/>
            <person name="Hasebe M."/>
            <person name="Bowman J.L."/>
            <person name="Gribskov M."/>
            <person name="dePamphilis C."/>
            <person name="Albert V.A."/>
            <person name="Aono N."/>
            <person name="Aoyama T."/>
            <person name="Ambrose B.A."/>
            <person name="Ashton N.W."/>
            <person name="Axtell M.J."/>
            <person name="Barker E."/>
            <person name="Barker M.S."/>
            <person name="Bennetzen J.L."/>
            <person name="Bonawitz N.D."/>
            <person name="Chapple C."/>
            <person name="Cheng C."/>
            <person name="Correa L.G."/>
            <person name="Dacre M."/>
            <person name="DeBarry J."/>
            <person name="Dreyer I."/>
            <person name="Elias M."/>
            <person name="Engstrom E.M."/>
            <person name="Estelle M."/>
            <person name="Feng L."/>
            <person name="Finet C."/>
            <person name="Floyd S.K."/>
            <person name="Frommer W.B."/>
            <person name="Fujita T."/>
            <person name="Gramzow L."/>
            <person name="Gutensohn M."/>
            <person name="Harholt J."/>
            <person name="Hattori M."/>
            <person name="Heyl A."/>
            <person name="Hirai T."/>
            <person name="Hiwatashi Y."/>
            <person name="Ishikawa M."/>
            <person name="Iwata M."/>
            <person name="Karol K.G."/>
            <person name="Koehler B."/>
            <person name="Kolukisaoglu U."/>
            <person name="Kubo M."/>
            <person name="Kurata T."/>
            <person name="Lalonde S."/>
            <person name="Li K."/>
            <person name="Li Y."/>
            <person name="Litt A."/>
            <person name="Lyons E."/>
            <person name="Manning G."/>
            <person name="Maruyama T."/>
            <person name="Michael T.P."/>
            <person name="Mikami K."/>
            <person name="Miyazaki S."/>
            <person name="Morinaga S."/>
            <person name="Murata T."/>
            <person name="Mueller-Roeber B."/>
            <person name="Nelson D.R."/>
            <person name="Obara M."/>
            <person name="Oguri Y."/>
            <person name="Olmstead R.G."/>
            <person name="Onodera N."/>
            <person name="Petersen B.L."/>
            <person name="Pils B."/>
            <person name="Prigge M."/>
            <person name="Rensing S.A."/>
            <person name="Riano-Pachon D.M."/>
            <person name="Roberts A.W."/>
            <person name="Sato Y."/>
            <person name="Scheller H.V."/>
            <person name="Schulz B."/>
            <person name="Schulz C."/>
            <person name="Shakirov E.V."/>
            <person name="Shibagaki N."/>
            <person name="Shinohara N."/>
            <person name="Shippen D.E."/>
            <person name="Soerensen I."/>
            <person name="Sotooka R."/>
            <person name="Sugimoto N."/>
            <person name="Sugita M."/>
            <person name="Sumikawa N."/>
            <person name="Tanurdzic M."/>
            <person name="Theissen G."/>
            <person name="Ulvskov P."/>
            <person name="Wakazuki S."/>
            <person name="Weng J.K."/>
            <person name="Willats W.W."/>
            <person name="Wipf D."/>
            <person name="Wolf P.G."/>
            <person name="Yang L."/>
            <person name="Zimmer A.D."/>
            <person name="Zhu Q."/>
            <person name="Mitros T."/>
            <person name="Hellsten U."/>
            <person name="Loque D."/>
            <person name="Otillar R."/>
            <person name="Salamov A."/>
            <person name="Schmutz J."/>
            <person name="Shapiro H."/>
            <person name="Lindquist E."/>
            <person name="Lucas S."/>
            <person name="Rokhsar D."/>
            <person name="Grigoriev I.V."/>
        </authorList>
    </citation>
    <scope>NUCLEOTIDE SEQUENCE [LARGE SCALE GENOMIC DNA]</scope>
</reference>
<accession>D8T6J3</accession>
<dbReference type="SUPFAM" id="SSF51735">
    <property type="entry name" value="NAD(P)-binding Rossmann-fold domains"/>
    <property type="match status" value="1"/>
</dbReference>
<evidence type="ECO:0000256" key="2">
    <source>
        <dbReference type="ARBA" id="ARBA00023002"/>
    </source>
</evidence>
<dbReference type="KEGG" id="smo:SELMODRAFT_429549"/>
<evidence type="ECO:0000313" key="4">
    <source>
        <dbReference type="Proteomes" id="UP000001514"/>
    </source>
</evidence>
<dbReference type="HOGENOM" id="CLU_010194_44_2_1"/>
<comment type="similarity">
    <text evidence="1">Belongs to the short-chain dehydrogenases/reductases (SDR) family.</text>
</comment>
<dbReference type="GO" id="GO:0016491">
    <property type="term" value="F:oxidoreductase activity"/>
    <property type="evidence" value="ECO:0007669"/>
    <property type="project" value="UniProtKB-KW"/>
</dbReference>